<evidence type="ECO:0000313" key="7">
    <source>
        <dbReference type="EMBL" id="QGA80992.1"/>
    </source>
</evidence>
<keyword evidence="4 5" id="KW-0472">Membrane</keyword>
<dbReference type="PIRSF" id="PIRSF006648">
    <property type="entry name" value="DrrB"/>
    <property type="match status" value="1"/>
</dbReference>
<name>A0A5Q0UH55_9ARCH</name>
<sequence>MRKVIELLKVYLLDTLRKWTNLLFGVLMMLAVLAITGFVLNQGTTAEIVASYSAFIVSYAAVSAVAYSITGEKEKGLYRMYRSSKLSKENYVIEKVIMASLPLILSALIIGIGVAVSDVVLSRLIAPILVLCVLSHAGIGLIFAAYFETHEDMQKIITLFLIGTMFLAPVFYTTEGLPNIVQLAQNIVPLTYGVESMREVMVQGSNLGSIWKDMTMLSVLSVLTMSLGYRKLEF</sequence>
<dbReference type="InterPro" id="IPR013525">
    <property type="entry name" value="ABC2_TM"/>
</dbReference>
<keyword evidence="2 5" id="KW-0812">Transmembrane</keyword>
<dbReference type="InterPro" id="IPR000412">
    <property type="entry name" value="ABC_2_transport"/>
</dbReference>
<dbReference type="AlphaFoldDB" id="A0A5Q0UH55"/>
<dbReference type="GeneID" id="42365522"/>
<feature type="transmembrane region" description="Helical" evidence="5">
    <location>
        <begin position="124"/>
        <end position="147"/>
    </location>
</feature>
<evidence type="ECO:0000256" key="5">
    <source>
        <dbReference type="SAM" id="Phobius"/>
    </source>
</evidence>
<organism evidence="7 8">
    <name type="scientific">Candidatus Nanohalobium constans</name>
    <dbReference type="NCBI Taxonomy" id="2565781"/>
    <lineage>
        <taxon>Archaea</taxon>
        <taxon>Candidatus Nanohalarchaeota</taxon>
        <taxon>Candidatus Nanohalobia</taxon>
        <taxon>Candidatus Nanohalobiales</taxon>
        <taxon>Candidatus Nanohalobiaceae</taxon>
        <taxon>Candidatus Nanohalobium</taxon>
    </lineage>
</organism>
<evidence type="ECO:0000256" key="4">
    <source>
        <dbReference type="ARBA" id="ARBA00023136"/>
    </source>
</evidence>
<accession>A0A5Q0UH55</accession>
<dbReference type="GO" id="GO:0140359">
    <property type="term" value="F:ABC-type transporter activity"/>
    <property type="evidence" value="ECO:0007669"/>
    <property type="project" value="InterPro"/>
</dbReference>
<dbReference type="KEGG" id="ncon:LC1Nh_1124"/>
<gene>
    <name evidence="7" type="ORF">LC1Nh_1124</name>
</gene>
<evidence type="ECO:0000313" key="8">
    <source>
        <dbReference type="Proteomes" id="UP000377803"/>
    </source>
</evidence>
<feature type="transmembrane region" description="Helical" evidence="5">
    <location>
        <begin position="156"/>
        <end position="174"/>
    </location>
</feature>
<reference evidence="8" key="1">
    <citation type="submission" date="2019-05" db="EMBL/GenBank/DDBJ databases">
        <title>Candidatus Nanohalobium constans, a novel model system to study the DPANN nano-sized archaea: genomic and physiological characterization of a nanoarchaeon co-cultured with its chitinotrophic host.</title>
        <authorList>
            <person name="La Cono V."/>
            <person name="Arcadi E."/>
            <person name="Crisafi F."/>
            <person name="Denaro R."/>
            <person name="La Spada G."/>
            <person name="Messina E."/>
            <person name="Smedile F."/>
            <person name="Toshchakov S.V."/>
            <person name="Shevchenko M.A."/>
            <person name="Golyshin P.N."/>
            <person name="Golyshina O.V."/>
            <person name="Ferrer M."/>
            <person name="Rohde M."/>
            <person name="Mushegian A."/>
            <person name="Sorokin D.Y."/>
            <person name="Giuliano L."/>
            <person name="Yakimov M.M."/>
        </authorList>
    </citation>
    <scope>NUCLEOTIDE SEQUENCE [LARGE SCALE GENOMIC DNA]</scope>
    <source>
        <strain evidence="8">LC1Nh</strain>
    </source>
</reference>
<keyword evidence="8" id="KW-1185">Reference proteome</keyword>
<dbReference type="GO" id="GO:0043190">
    <property type="term" value="C:ATP-binding cassette (ABC) transporter complex"/>
    <property type="evidence" value="ECO:0007669"/>
    <property type="project" value="InterPro"/>
</dbReference>
<feature type="transmembrane region" description="Helical" evidence="5">
    <location>
        <begin position="52"/>
        <end position="70"/>
    </location>
</feature>
<evidence type="ECO:0000256" key="2">
    <source>
        <dbReference type="ARBA" id="ARBA00022692"/>
    </source>
</evidence>
<dbReference type="InterPro" id="IPR051784">
    <property type="entry name" value="Nod_factor_ABC_transporter"/>
</dbReference>
<keyword evidence="3 5" id="KW-1133">Transmembrane helix</keyword>
<dbReference type="PANTHER" id="PTHR43229">
    <property type="entry name" value="NODULATION PROTEIN J"/>
    <property type="match status" value="1"/>
</dbReference>
<feature type="domain" description="ABC-2 type transporter transmembrane" evidence="6">
    <location>
        <begin position="7"/>
        <end position="201"/>
    </location>
</feature>
<feature type="transmembrane region" description="Helical" evidence="5">
    <location>
        <begin position="21"/>
        <end position="40"/>
    </location>
</feature>
<protein>
    <submittedName>
        <fullName evidence="7">ABC-2 type transport system permease protein</fullName>
    </submittedName>
</protein>
<comment type="subcellular location">
    <subcellularLocation>
        <location evidence="1">Membrane</location>
        <topology evidence="1">Multi-pass membrane protein</topology>
    </subcellularLocation>
</comment>
<dbReference type="Proteomes" id="UP000377803">
    <property type="component" value="Chromosome"/>
</dbReference>
<evidence type="ECO:0000259" key="6">
    <source>
        <dbReference type="Pfam" id="PF01061"/>
    </source>
</evidence>
<dbReference type="Pfam" id="PF01061">
    <property type="entry name" value="ABC2_membrane"/>
    <property type="match status" value="1"/>
</dbReference>
<feature type="transmembrane region" description="Helical" evidence="5">
    <location>
        <begin position="91"/>
        <end position="112"/>
    </location>
</feature>
<proteinExistence type="predicted"/>
<evidence type="ECO:0000256" key="1">
    <source>
        <dbReference type="ARBA" id="ARBA00004141"/>
    </source>
</evidence>
<evidence type="ECO:0000256" key="3">
    <source>
        <dbReference type="ARBA" id="ARBA00022989"/>
    </source>
</evidence>
<dbReference type="PANTHER" id="PTHR43229:SF2">
    <property type="entry name" value="NODULATION PROTEIN J"/>
    <property type="match status" value="1"/>
</dbReference>
<dbReference type="RefSeq" id="WP_153550740.1">
    <property type="nucleotide sequence ID" value="NZ_CP040089.1"/>
</dbReference>
<dbReference type="EMBL" id="CP040089">
    <property type="protein sequence ID" value="QGA80992.1"/>
    <property type="molecule type" value="Genomic_DNA"/>
</dbReference>